<reference evidence="1 2" key="1">
    <citation type="submission" date="2018-03" db="EMBL/GenBank/DDBJ databases">
        <title>Blue discolouration in mozzarella cheese caused by Pseudomonas fluorescens.</title>
        <authorList>
            <person name="Chiesa F."/>
            <person name="Dalmasso A."/>
            <person name="Lomonaco S."/>
        </authorList>
    </citation>
    <scope>NUCLEOTIDE SEQUENCE [LARGE SCALE GENOMIC DNA]</scope>
    <source>
        <strain evidence="1 2">11293</strain>
    </source>
</reference>
<sequence length="441" mass="49469">MAKVEPQLLQALSELWIVRKSQNGLWSEPVFKRLEKVCADLYENGRHSFGSSFALNHALRSLGAPGTLPEVLEAEIGDVSEAAERLDQAFKQTSTRRTYICPLDLAEDVPSLTFGAVRLGRFSAADLETFFDARRLARCYPNQPLDSARLSQFHWLVIEENVPVTRSAGLRAMPDFSTIMDRDFGEIDPHKGRFPQAVETVLFFLLLAPWEKWSTMNEVDWRGFRVPWIYCLDDDLFVSPSAPPSADTLSWEPHTYTDYWGESIEVERPIELRLIDSARGEMLEFSDERWTDFKSALDSELLQPPVMHFVVRAFLANGIDEFMAHLTAIEAALGLQTDHNPKARKLHHPNIGVTKRVGVRLASALDDASAADLYADLFNLRSAFIHGRGGIEKISTQKRVSARRLAAMAASALVTQASQSTQTRERVLGELLDKGAQLVAK</sequence>
<dbReference type="EMBL" id="PVUH01000011">
    <property type="protein sequence ID" value="PRW90795.1"/>
    <property type="molecule type" value="Genomic_DNA"/>
</dbReference>
<gene>
    <name evidence="1" type="ORF">C7A10_17295</name>
</gene>
<name>A0A2T0I655_PSEFL</name>
<dbReference type="AlphaFoldDB" id="A0A2T0I655"/>
<evidence type="ECO:0000313" key="2">
    <source>
        <dbReference type="Proteomes" id="UP000239731"/>
    </source>
</evidence>
<proteinExistence type="predicted"/>
<protein>
    <recommendedName>
        <fullName evidence="3">Apea-like HEPN domain-containing protein</fullName>
    </recommendedName>
</protein>
<organism evidence="1 2">
    <name type="scientific">Pseudomonas fluorescens</name>
    <dbReference type="NCBI Taxonomy" id="294"/>
    <lineage>
        <taxon>Bacteria</taxon>
        <taxon>Pseudomonadati</taxon>
        <taxon>Pseudomonadota</taxon>
        <taxon>Gammaproteobacteria</taxon>
        <taxon>Pseudomonadales</taxon>
        <taxon>Pseudomonadaceae</taxon>
        <taxon>Pseudomonas</taxon>
    </lineage>
</organism>
<accession>A0A2T0I655</accession>
<dbReference type="Proteomes" id="UP000239731">
    <property type="component" value="Unassembled WGS sequence"/>
</dbReference>
<dbReference type="RefSeq" id="WP_106118146.1">
    <property type="nucleotide sequence ID" value="NZ_PVUH01000011.1"/>
</dbReference>
<comment type="caution">
    <text evidence="1">The sequence shown here is derived from an EMBL/GenBank/DDBJ whole genome shotgun (WGS) entry which is preliminary data.</text>
</comment>
<evidence type="ECO:0000313" key="1">
    <source>
        <dbReference type="EMBL" id="PRW90795.1"/>
    </source>
</evidence>
<evidence type="ECO:0008006" key="3">
    <source>
        <dbReference type="Google" id="ProtNLM"/>
    </source>
</evidence>